<feature type="coiled-coil region" evidence="3">
    <location>
        <begin position="11"/>
        <end position="76"/>
    </location>
</feature>
<keyword evidence="2 3" id="KW-0175">Coiled coil</keyword>
<organism evidence="4 5">
    <name type="scientific">Cyprinus carpio carpio</name>
    <dbReference type="NCBI Taxonomy" id="630221"/>
    <lineage>
        <taxon>Eukaryota</taxon>
        <taxon>Metazoa</taxon>
        <taxon>Chordata</taxon>
        <taxon>Craniata</taxon>
        <taxon>Vertebrata</taxon>
        <taxon>Euteleostomi</taxon>
        <taxon>Actinopterygii</taxon>
        <taxon>Neopterygii</taxon>
        <taxon>Teleostei</taxon>
        <taxon>Ostariophysi</taxon>
        <taxon>Cypriniformes</taxon>
        <taxon>Cyprinidae</taxon>
        <taxon>Cyprininae</taxon>
        <taxon>Cyprinus</taxon>
    </lineage>
</organism>
<dbReference type="GO" id="GO:0008093">
    <property type="term" value="F:cytoskeletal anchor activity"/>
    <property type="evidence" value="ECO:0007669"/>
    <property type="project" value="InterPro"/>
</dbReference>
<proteinExistence type="inferred from homology"/>
<dbReference type="GO" id="GO:0005829">
    <property type="term" value="C:cytosol"/>
    <property type="evidence" value="ECO:0007669"/>
    <property type="project" value="TreeGrafter"/>
</dbReference>
<reference evidence="4" key="1">
    <citation type="submission" date="2025-08" db="UniProtKB">
        <authorList>
            <consortium name="Ensembl"/>
        </authorList>
    </citation>
    <scope>IDENTIFICATION</scope>
</reference>
<evidence type="ECO:0000313" key="5">
    <source>
        <dbReference type="Proteomes" id="UP001108240"/>
    </source>
</evidence>
<dbReference type="AlphaFoldDB" id="A0A8C1B2V8"/>
<dbReference type="Ensembl" id="ENSCCRT00000029569.2">
    <property type="protein sequence ID" value="ENSCCRP00000027248.2"/>
    <property type="gene ID" value="ENSCCRG00000076505.1"/>
</dbReference>
<accession>A0A8C1B2V8</accession>
<dbReference type="PANTHER" id="PTHR31233">
    <property type="entry name" value="BICAUDAL D FAMILY MEMBER"/>
    <property type="match status" value="1"/>
</dbReference>
<dbReference type="GO" id="GO:0070507">
    <property type="term" value="P:regulation of microtubule cytoskeleton organization"/>
    <property type="evidence" value="ECO:0007669"/>
    <property type="project" value="TreeGrafter"/>
</dbReference>
<evidence type="ECO:0000313" key="4">
    <source>
        <dbReference type="Ensembl" id="ENSCCRP00000027248.2"/>
    </source>
</evidence>
<reference evidence="4" key="2">
    <citation type="submission" date="2025-09" db="UniProtKB">
        <authorList>
            <consortium name="Ensembl"/>
        </authorList>
    </citation>
    <scope>IDENTIFICATION</scope>
</reference>
<dbReference type="GeneTree" id="ENSGT00940000154471"/>
<evidence type="ECO:0000256" key="1">
    <source>
        <dbReference type="ARBA" id="ARBA00010061"/>
    </source>
</evidence>
<comment type="similarity">
    <text evidence="1">Belongs to the BicD family.</text>
</comment>
<evidence type="ECO:0000256" key="3">
    <source>
        <dbReference type="SAM" id="Coils"/>
    </source>
</evidence>
<dbReference type="GO" id="GO:0045505">
    <property type="term" value="F:dynein intermediate chain binding"/>
    <property type="evidence" value="ECO:0007669"/>
    <property type="project" value="TreeGrafter"/>
</dbReference>
<sequence length="101" mass="11533">MAADGGCGESVDHYRAEVERLTRELAEANREKVRAAECGLVVLEENQTLKQQYAELETEQEALKQELEQLQEHSSQTPPWIYKPPETLRTALALLFFSMHC</sequence>
<dbReference type="GO" id="GO:0070840">
    <property type="term" value="F:dynein complex binding"/>
    <property type="evidence" value="ECO:0007669"/>
    <property type="project" value="InterPro"/>
</dbReference>
<dbReference type="GO" id="GO:0048260">
    <property type="term" value="P:positive regulation of receptor-mediated endocytosis"/>
    <property type="evidence" value="ECO:0007669"/>
    <property type="project" value="TreeGrafter"/>
</dbReference>
<dbReference type="GO" id="GO:0072393">
    <property type="term" value="P:microtubule anchoring at microtubule organizing center"/>
    <property type="evidence" value="ECO:0007669"/>
    <property type="project" value="TreeGrafter"/>
</dbReference>
<protein>
    <submittedName>
        <fullName evidence="4">Bicaudal D homolog 1a</fullName>
    </submittedName>
</protein>
<dbReference type="GO" id="GO:0005794">
    <property type="term" value="C:Golgi apparatus"/>
    <property type="evidence" value="ECO:0007669"/>
    <property type="project" value="TreeGrafter"/>
</dbReference>
<dbReference type="PANTHER" id="PTHR31233:SF3">
    <property type="entry name" value="PROTEIN BICAUDAL D HOMOLOG 1"/>
    <property type="match status" value="1"/>
</dbReference>
<dbReference type="GO" id="GO:0034452">
    <property type="term" value="F:dynactin binding"/>
    <property type="evidence" value="ECO:0007669"/>
    <property type="project" value="TreeGrafter"/>
</dbReference>
<keyword evidence="5" id="KW-1185">Reference proteome</keyword>
<name>A0A8C1B2V8_CYPCA</name>
<dbReference type="InterPro" id="IPR018477">
    <property type="entry name" value="BICD"/>
</dbReference>
<dbReference type="Proteomes" id="UP001108240">
    <property type="component" value="Unplaced"/>
</dbReference>
<evidence type="ECO:0000256" key="2">
    <source>
        <dbReference type="ARBA" id="ARBA00023054"/>
    </source>
</evidence>